<dbReference type="OrthoDB" id="9814432at2"/>
<feature type="region of interest" description="Disordered" evidence="1">
    <location>
        <begin position="23"/>
        <end position="48"/>
    </location>
</feature>
<accession>A0A1I4HVF5</accession>
<dbReference type="STRING" id="758825.SAMN02982985_00263"/>
<evidence type="ECO:0000313" key="3">
    <source>
        <dbReference type="Proteomes" id="UP000199470"/>
    </source>
</evidence>
<name>A0A1I4HVF5_9BURK</name>
<protein>
    <submittedName>
        <fullName evidence="2">Uncharacterized protein</fullName>
    </submittedName>
</protein>
<gene>
    <name evidence="2" type="ORF">SAMN02982985_00263</name>
</gene>
<reference evidence="2 3" key="1">
    <citation type="submission" date="2016-10" db="EMBL/GenBank/DDBJ databases">
        <authorList>
            <person name="de Groot N.N."/>
        </authorList>
    </citation>
    <scope>NUCLEOTIDE SEQUENCE [LARGE SCALE GENOMIC DNA]</scope>
    <source>
        <strain evidence="2 3">ATCC 43154</strain>
    </source>
</reference>
<evidence type="ECO:0000256" key="1">
    <source>
        <dbReference type="SAM" id="MobiDB-lite"/>
    </source>
</evidence>
<dbReference type="Proteomes" id="UP000199470">
    <property type="component" value="Unassembled WGS sequence"/>
</dbReference>
<dbReference type="EMBL" id="FOTW01000004">
    <property type="protein sequence ID" value="SFL46155.1"/>
    <property type="molecule type" value="Genomic_DNA"/>
</dbReference>
<dbReference type="InterPro" id="IPR049708">
    <property type="entry name" value="PP0621-like"/>
</dbReference>
<dbReference type="RefSeq" id="WP_093382567.1">
    <property type="nucleotide sequence ID" value="NZ_FOTW01000004.1"/>
</dbReference>
<dbReference type="NCBIfam" id="NF041023">
    <property type="entry name" value="PP0621_fam"/>
    <property type="match status" value="1"/>
</dbReference>
<keyword evidence="3" id="KW-1185">Reference proteome</keyword>
<sequence>MTRILFWLGLVFLVMFAIRTKLQGGRPPQPRRQAPPPDAERGGAARGRRAAAEIETMLCCAHCGIYYPASETVQAKGLDYCSAAHARLPAP</sequence>
<organism evidence="2 3">
    <name type="scientific">Rugamonas rubra</name>
    <dbReference type="NCBI Taxonomy" id="758825"/>
    <lineage>
        <taxon>Bacteria</taxon>
        <taxon>Pseudomonadati</taxon>
        <taxon>Pseudomonadota</taxon>
        <taxon>Betaproteobacteria</taxon>
        <taxon>Burkholderiales</taxon>
        <taxon>Oxalobacteraceae</taxon>
        <taxon>Telluria group</taxon>
        <taxon>Rugamonas</taxon>
    </lineage>
</organism>
<proteinExistence type="predicted"/>
<evidence type="ECO:0000313" key="2">
    <source>
        <dbReference type="EMBL" id="SFL46155.1"/>
    </source>
</evidence>
<feature type="compositionally biased region" description="Pro residues" evidence="1">
    <location>
        <begin position="27"/>
        <end position="37"/>
    </location>
</feature>
<dbReference type="AlphaFoldDB" id="A0A1I4HVF5"/>